<evidence type="ECO:0000256" key="5">
    <source>
        <dbReference type="ARBA" id="ARBA00023163"/>
    </source>
</evidence>
<evidence type="ECO:0000256" key="3">
    <source>
        <dbReference type="ARBA" id="ARBA00023015"/>
    </source>
</evidence>
<evidence type="ECO:0000313" key="9">
    <source>
        <dbReference type="EMBL" id="KAE8057154.1"/>
    </source>
</evidence>
<organism evidence="9 10">
    <name type="scientific">Carpinus fangiana</name>
    <dbReference type="NCBI Taxonomy" id="176857"/>
    <lineage>
        <taxon>Eukaryota</taxon>
        <taxon>Viridiplantae</taxon>
        <taxon>Streptophyta</taxon>
        <taxon>Embryophyta</taxon>
        <taxon>Tracheophyta</taxon>
        <taxon>Spermatophyta</taxon>
        <taxon>Magnoliopsida</taxon>
        <taxon>eudicotyledons</taxon>
        <taxon>Gunneridae</taxon>
        <taxon>Pentapetalae</taxon>
        <taxon>rosids</taxon>
        <taxon>fabids</taxon>
        <taxon>Fagales</taxon>
        <taxon>Betulaceae</taxon>
        <taxon>Carpinus</taxon>
    </lineage>
</organism>
<evidence type="ECO:0000259" key="8">
    <source>
        <dbReference type="PROSITE" id="PS50888"/>
    </source>
</evidence>
<dbReference type="InterPro" id="IPR045843">
    <property type="entry name" value="IND-like"/>
</dbReference>
<dbReference type="PANTHER" id="PTHR16223">
    <property type="entry name" value="TRANSCRIPTION FACTOR BHLH83-RELATED"/>
    <property type="match status" value="1"/>
</dbReference>
<dbReference type="GO" id="GO:0000978">
    <property type="term" value="F:RNA polymerase II cis-regulatory region sequence-specific DNA binding"/>
    <property type="evidence" value="ECO:0007669"/>
    <property type="project" value="TreeGrafter"/>
</dbReference>
<comment type="subunit">
    <text evidence="2">Homodimer.</text>
</comment>
<dbReference type="GO" id="GO:0000981">
    <property type="term" value="F:DNA-binding transcription factor activity, RNA polymerase II-specific"/>
    <property type="evidence" value="ECO:0007669"/>
    <property type="project" value="TreeGrafter"/>
</dbReference>
<dbReference type="InterPro" id="IPR036638">
    <property type="entry name" value="HLH_DNA-bd_sf"/>
</dbReference>
<keyword evidence="3" id="KW-0805">Transcription regulation</keyword>
<feature type="region of interest" description="Disordered" evidence="7">
    <location>
        <begin position="195"/>
        <end position="214"/>
    </location>
</feature>
<evidence type="ECO:0000256" key="1">
    <source>
        <dbReference type="ARBA" id="ARBA00004123"/>
    </source>
</evidence>
<gene>
    <name evidence="9" type="ORF">FH972_013866</name>
</gene>
<keyword evidence="6" id="KW-0539">Nucleus</keyword>
<evidence type="ECO:0000256" key="6">
    <source>
        <dbReference type="ARBA" id="ARBA00023242"/>
    </source>
</evidence>
<dbReference type="GO" id="GO:0005634">
    <property type="term" value="C:nucleus"/>
    <property type="evidence" value="ECO:0007669"/>
    <property type="project" value="UniProtKB-SubCell"/>
</dbReference>
<dbReference type="Gene3D" id="4.10.280.10">
    <property type="entry name" value="Helix-loop-helix DNA-binding domain"/>
    <property type="match status" value="1"/>
</dbReference>
<name>A0A5N6RB52_9ROSI</name>
<protein>
    <recommendedName>
        <fullName evidence="8">BHLH domain-containing protein</fullName>
    </recommendedName>
</protein>
<feature type="domain" description="BHLH" evidence="8">
    <location>
        <begin position="210"/>
        <end position="259"/>
    </location>
</feature>
<dbReference type="InterPro" id="IPR011598">
    <property type="entry name" value="bHLH_dom"/>
</dbReference>
<dbReference type="CDD" id="cd11393">
    <property type="entry name" value="bHLH_AtbHLH_like"/>
    <property type="match status" value="1"/>
</dbReference>
<keyword evidence="10" id="KW-1185">Reference proteome</keyword>
<comment type="subcellular location">
    <subcellularLocation>
        <location evidence="1">Nucleus</location>
    </subcellularLocation>
</comment>
<evidence type="ECO:0000256" key="2">
    <source>
        <dbReference type="ARBA" id="ARBA00011738"/>
    </source>
</evidence>
<dbReference type="GO" id="GO:0046983">
    <property type="term" value="F:protein dimerization activity"/>
    <property type="evidence" value="ECO:0007669"/>
    <property type="project" value="InterPro"/>
</dbReference>
<dbReference type="InterPro" id="IPR045239">
    <property type="entry name" value="bHLH95_bHLH"/>
</dbReference>
<dbReference type="PROSITE" id="PS50888">
    <property type="entry name" value="BHLH"/>
    <property type="match status" value="1"/>
</dbReference>
<dbReference type="Proteomes" id="UP000327013">
    <property type="component" value="Chromosome 5"/>
</dbReference>
<keyword evidence="5" id="KW-0804">Transcription</keyword>
<proteinExistence type="predicted"/>
<evidence type="ECO:0000256" key="4">
    <source>
        <dbReference type="ARBA" id="ARBA00023125"/>
    </source>
</evidence>
<evidence type="ECO:0000256" key="7">
    <source>
        <dbReference type="SAM" id="MobiDB-lite"/>
    </source>
</evidence>
<dbReference type="PANTHER" id="PTHR16223:SF56">
    <property type="entry name" value="TRANSCRIPTION FACTOR BHLH110"/>
    <property type="match status" value="1"/>
</dbReference>
<dbReference type="FunFam" id="4.10.280.10:FF:000032">
    <property type="entry name" value="Transcription factor bHLH123 family"/>
    <property type="match status" value="1"/>
</dbReference>
<sequence>MLQDHSSFHWTSNAGSFTSQSAHDLHLAKIKEELSESFPKFSEMLNSTSSSIEDYHFPPPAHIKNEQKNLNIDLSEKLLLKTISSKGFYSNAHNCASFGSEAVGSRGNFSQIYPSINISNFNQPPSAFLSSLDMNFQALDLLTSERPYSDSFGVFKEGPSFGLDHMQQLHRPSCSPSNISQFTNRVTAEAKRPSLMEAKASQAAPKKSRLEPRASCPPFKVRKEKLGDRIAALQQLVAPFGKTDTASVLMEAIGYIKFLQNQVETLSVPYMKSSRNKTCRTMQGGSVDDGNEEARRDLRSRGLCLVPLSCMSYVTGDGGSGGVWPPPSYGGGT</sequence>
<keyword evidence="4" id="KW-0238">DNA-binding</keyword>
<reference evidence="9 10" key="1">
    <citation type="submission" date="2019-06" db="EMBL/GenBank/DDBJ databases">
        <title>A chromosomal-level reference genome of Carpinus fangiana (Coryloideae, Betulaceae).</title>
        <authorList>
            <person name="Yang X."/>
            <person name="Wang Z."/>
            <person name="Zhang L."/>
            <person name="Hao G."/>
            <person name="Liu J."/>
            <person name="Yang Y."/>
        </authorList>
    </citation>
    <scope>NUCLEOTIDE SEQUENCE [LARGE SCALE GENOMIC DNA]</scope>
    <source>
        <strain evidence="9">Cfa_2016G</strain>
        <tissue evidence="9">Leaf</tissue>
    </source>
</reference>
<dbReference type="OrthoDB" id="760019at2759"/>
<dbReference type="AlphaFoldDB" id="A0A5N6RB52"/>
<dbReference type="EMBL" id="CM017325">
    <property type="protein sequence ID" value="KAE8057154.1"/>
    <property type="molecule type" value="Genomic_DNA"/>
</dbReference>
<evidence type="ECO:0000313" key="10">
    <source>
        <dbReference type="Proteomes" id="UP000327013"/>
    </source>
</evidence>
<dbReference type="SUPFAM" id="SSF47459">
    <property type="entry name" value="HLH, helix-loop-helix DNA-binding domain"/>
    <property type="match status" value="1"/>
</dbReference>
<accession>A0A5N6RB52</accession>